<dbReference type="InterPro" id="IPR007353">
    <property type="entry name" value="DUF421"/>
</dbReference>
<evidence type="ECO:0000313" key="10">
    <source>
        <dbReference type="Proteomes" id="UP001623592"/>
    </source>
</evidence>
<evidence type="ECO:0000256" key="4">
    <source>
        <dbReference type="ARBA" id="ARBA00022692"/>
    </source>
</evidence>
<evidence type="ECO:0000256" key="1">
    <source>
        <dbReference type="ARBA" id="ARBA00004651"/>
    </source>
</evidence>
<dbReference type="InterPro" id="IPR023090">
    <property type="entry name" value="UPF0702_alpha/beta_dom_sf"/>
</dbReference>
<comment type="subcellular location">
    <subcellularLocation>
        <location evidence="1">Cell membrane</location>
        <topology evidence="1">Multi-pass membrane protein</topology>
    </subcellularLocation>
</comment>
<evidence type="ECO:0000259" key="8">
    <source>
        <dbReference type="Pfam" id="PF04239"/>
    </source>
</evidence>
<dbReference type="Proteomes" id="UP001623592">
    <property type="component" value="Unassembled WGS sequence"/>
</dbReference>
<comment type="similarity">
    <text evidence="2">Belongs to the UPF0702 family.</text>
</comment>
<protein>
    <submittedName>
        <fullName evidence="9">YetF domain-containing protein</fullName>
    </submittedName>
</protein>
<keyword evidence="4 7" id="KW-0812">Transmembrane</keyword>
<evidence type="ECO:0000256" key="6">
    <source>
        <dbReference type="ARBA" id="ARBA00023136"/>
    </source>
</evidence>
<comment type="caution">
    <text evidence="9">The sequence shown here is derived from an EMBL/GenBank/DDBJ whole genome shotgun (WGS) entry which is preliminary data.</text>
</comment>
<accession>A0ABW8TGB1</accession>
<feature type="transmembrane region" description="Helical" evidence="7">
    <location>
        <begin position="35"/>
        <end position="54"/>
    </location>
</feature>
<evidence type="ECO:0000256" key="5">
    <source>
        <dbReference type="ARBA" id="ARBA00022989"/>
    </source>
</evidence>
<name>A0ABW8TGB1_9CLOT</name>
<organism evidence="9 10">
    <name type="scientific">Clostridium neuense</name>
    <dbReference type="NCBI Taxonomy" id="1728934"/>
    <lineage>
        <taxon>Bacteria</taxon>
        <taxon>Bacillati</taxon>
        <taxon>Bacillota</taxon>
        <taxon>Clostridia</taxon>
        <taxon>Eubacteriales</taxon>
        <taxon>Clostridiaceae</taxon>
        <taxon>Clostridium</taxon>
    </lineage>
</organism>
<feature type="domain" description="YetF C-terminal" evidence="8">
    <location>
        <begin position="83"/>
        <end position="214"/>
    </location>
</feature>
<keyword evidence="5 7" id="KW-1133">Transmembrane helix</keyword>
<evidence type="ECO:0000256" key="2">
    <source>
        <dbReference type="ARBA" id="ARBA00006448"/>
    </source>
</evidence>
<evidence type="ECO:0000313" key="9">
    <source>
        <dbReference type="EMBL" id="MFL0251457.1"/>
    </source>
</evidence>
<dbReference type="PANTHER" id="PTHR34582:SF6">
    <property type="entry name" value="UPF0702 TRANSMEMBRANE PROTEIN YCAP"/>
    <property type="match status" value="1"/>
</dbReference>
<dbReference type="Gene3D" id="3.30.240.20">
    <property type="entry name" value="bsu07140 like domains"/>
    <property type="match status" value="2"/>
</dbReference>
<evidence type="ECO:0000256" key="3">
    <source>
        <dbReference type="ARBA" id="ARBA00022475"/>
    </source>
</evidence>
<feature type="transmembrane region" description="Helical" evidence="7">
    <location>
        <begin position="60"/>
        <end position="82"/>
    </location>
</feature>
<keyword evidence="6 7" id="KW-0472">Membrane</keyword>
<proteinExistence type="inferred from homology"/>
<reference evidence="9 10" key="1">
    <citation type="submission" date="2024-11" db="EMBL/GenBank/DDBJ databases">
        <authorList>
            <person name="Heng Y.C."/>
            <person name="Lim A.C.H."/>
            <person name="Lee J.K.Y."/>
            <person name="Kittelmann S."/>
        </authorList>
    </citation>
    <scope>NUCLEOTIDE SEQUENCE [LARGE SCALE GENOMIC DNA]</scope>
    <source>
        <strain evidence="9 10">WILCCON 0114</strain>
    </source>
</reference>
<dbReference type="PANTHER" id="PTHR34582">
    <property type="entry name" value="UPF0702 TRANSMEMBRANE PROTEIN YCAP"/>
    <property type="match status" value="1"/>
</dbReference>
<feature type="transmembrane region" description="Helical" evidence="7">
    <location>
        <begin position="6"/>
        <end position="23"/>
    </location>
</feature>
<evidence type="ECO:0000256" key="7">
    <source>
        <dbReference type="SAM" id="Phobius"/>
    </source>
</evidence>
<keyword evidence="3" id="KW-1003">Cell membrane</keyword>
<gene>
    <name evidence="9" type="ORF">ACJDT4_13635</name>
</gene>
<keyword evidence="10" id="KW-1185">Reference proteome</keyword>
<dbReference type="Pfam" id="PF04239">
    <property type="entry name" value="DUF421"/>
    <property type="match status" value="1"/>
</dbReference>
<dbReference type="EMBL" id="JBJIAA010000010">
    <property type="protein sequence ID" value="MFL0251457.1"/>
    <property type="molecule type" value="Genomic_DNA"/>
</dbReference>
<dbReference type="RefSeq" id="WP_406788112.1">
    <property type="nucleotide sequence ID" value="NZ_JBJIAA010000010.1"/>
</dbReference>
<sequence>MANTLLNTAIRSVVVYIIAMFLARLMGKKLISQMTFFDFVIGVSMGSIIANSIVGQTFTSVSAIVSFIILSVLVIATGYMHIKSFKLRKIINSTPDILIDNGNIVETNMKSNRITISELMMKLREKNIFNIANVEFAIMETDGELSVLPKPNEKPLTPNDMNINTTSTGLTHDIIIDGNILEENLKNIGLDKNWLISQLNSQHIKDPSEVFYAGTDNSKKLYVSKKQFNMQNTKTS</sequence>